<evidence type="ECO:0000256" key="1">
    <source>
        <dbReference type="SAM" id="MobiDB-lite"/>
    </source>
</evidence>
<gene>
    <name evidence="2" type="ORF">RM705_31365</name>
</gene>
<feature type="compositionally biased region" description="Basic and acidic residues" evidence="1">
    <location>
        <begin position="1"/>
        <end position="11"/>
    </location>
</feature>
<name>A0ABU2Q530_9ACTN</name>
<reference evidence="3" key="1">
    <citation type="submission" date="2023-07" db="EMBL/GenBank/DDBJ databases">
        <title>30 novel species of actinomycetes from the DSMZ collection.</title>
        <authorList>
            <person name="Nouioui I."/>
        </authorList>
    </citation>
    <scope>NUCLEOTIDE SEQUENCE [LARGE SCALE GENOMIC DNA]</scope>
    <source>
        <strain evidence="3">DSM 41636</strain>
    </source>
</reference>
<protein>
    <submittedName>
        <fullName evidence="2">Uncharacterized protein</fullName>
    </submittedName>
</protein>
<comment type="caution">
    <text evidence="2">The sequence shown here is derived from an EMBL/GenBank/DDBJ whole genome shotgun (WGS) entry which is preliminary data.</text>
</comment>
<evidence type="ECO:0000313" key="3">
    <source>
        <dbReference type="Proteomes" id="UP001183881"/>
    </source>
</evidence>
<accession>A0ABU2Q530</accession>
<dbReference type="EMBL" id="JAVRFA010000066">
    <property type="protein sequence ID" value="MDT0399166.1"/>
    <property type="molecule type" value="Genomic_DNA"/>
</dbReference>
<organism evidence="2 3">
    <name type="scientific">Streptomyces edwardsiae</name>
    <dbReference type="NCBI Taxonomy" id="3075527"/>
    <lineage>
        <taxon>Bacteria</taxon>
        <taxon>Bacillati</taxon>
        <taxon>Actinomycetota</taxon>
        <taxon>Actinomycetes</taxon>
        <taxon>Kitasatosporales</taxon>
        <taxon>Streptomycetaceae</taxon>
        <taxon>Streptomyces</taxon>
    </lineage>
</organism>
<sequence length="83" mass="8541">MSRVRPPEAKDPAALPSSSRVAPDRPAPRRPGAGDGPSSPGSRQRTATDGSTRDAESGQDVYADRVPCLAEVEQSACGRLPGG</sequence>
<proteinExistence type="predicted"/>
<keyword evidence="3" id="KW-1185">Reference proteome</keyword>
<feature type="region of interest" description="Disordered" evidence="1">
    <location>
        <begin position="1"/>
        <end position="63"/>
    </location>
</feature>
<dbReference type="RefSeq" id="WP_311648477.1">
    <property type="nucleotide sequence ID" value="NZ_JAVRFA010000066.1"/>
</dbReference>
<dbReference type="Proteomes" id="UP001183881">
    <property type="component" value="Unassembled WGS sequence"/>
</dbReference>
<evidence type="ECO:0000313" key="2">
    <source>
        <dbReference type="EMBL" id="MDT0399166.1"/>
    </source>
</evidence>